<dbReference type="InterPro" id="IPR007055">
    <property type="entry name" value="BON_dom"/>
</dbReference>
<dbReference type="OrthoDB" id="5525824at2"/>
<dbReference type="PANTHER" id="PTHR30329:SF21">
    <property type="entry name" value="LIPOPROTEIN YIAD-RELATED"/>
    <property type="match status" value="1"/>
</dbReference>
<feature type="signal peptide" evidence="5">
    <location>
        <begin position="1"/>
        <end position="16"/>
    </location>
</feature>
<accession>A0A418SKP3</accession>
<keyword evidence="7" id="KW-1185">Reference proteome</keyword>
<gene>
    <name evidence="6" type="primary">pal_3</name>
    <name evidence="6" type="ORF">PSAL_019690</name>
</gene>
<dbReference type="InterPro" id="IPR036737">
    <property type="entry name" value="OmpA-like_sf"/>
</dbReference>
<keyword evidence="5" id="KW-0732">Signal</keyword>
<dbReference type="Proteomes" id="UP000283786">
    <property type="component" value="Chromosome"/>
</dbReference>
<feature type="compositionally biased region" description="Acidic residues" evidence="4">
    <location>
        <begin position="617"/>
        <end position="663"/>
    </location>
</feature>
<dbReference type="InterPro" id="IPR050330">
    <property type="entry name" value="Bact_OuterMem_StrucFunc"/>
</dbReference>
<dbReference type="RefSeq" id="WP_119837874.1">
    <property type="nucleotide sequence ID" value="NZ_CP060436.1"/>
</dbReference>
<keyword evidence="2" id="KW-0472">Membrane</keyword>
<dbReference type="PANTHER" id="PTHR30329">
    <property type="entry name" value="STATOR ELEMENT OF FLAGELLAR MOTOR COMPLEX"/>
    <property type="match status" value="1"/>
</dbReference>
<sequence>MRLVTFAVLTGTFALAAVGSLVAAGFAVTQVEDASEIGIRTALDKADLDWAEVQANGLQAILSGTAPNEAQRFRAKTAASTVVDASRVIDDMNVEARTALSPPHFSIEILRNDSDISLIGLIPAEMDREALLRSIARLRGVSEVSDLLQTADYPVPRGWKDTIAFAVAALNDLPRSKVSISANEVAITAMSESIPEKRQLESSLKAKAGPDIRLTTEISAPRPIIAPFTLRYVSDAGGARFDACSVDTEAARSQILAAARDSGLPEGTTPRCTIGLGVPSSEWGRATALAIRAVGKLGGGSVTFSDADISLLALEGTSQSTFDEVLGELENRLPDVYALHAVLPETPDRDEEEGPPEFIATLSPEGLVQLRGRISDEVMRNAAEALAKARFGAERVYTSARLDEDLPEGWSLRVLTALDALSRLSNGAVTVTPSSVGIRGNTGDQNANADIARLFGDKLGQTADFDIDVTYHEKLDPVAALPSPAECISQINALQEDAKINFDPGSTNVETGSRKILDSIAEVLKTCPELPLEIAGYTDSQGREEMNLALSKNRAQTILDELRMRRVLTRTFQADGFGEDDPIADNGTAEGREANRRIEFRLITEAPAEDASAQGDGEGDGDGGGEDPAAEEADNGSGAEDEPVEGAGDDTVSEEAGPEETGPEETGNIEEGSGDE</sequence>
<name>A0A418SKP3_9RHOB</name>
<dbReference type="CDD" id="cd07185">
    <property type="entry name" value="OmpA_C-like"/>
    <property type="match status" value="1"/>
</dbReference>
<feature type="region of interest" description="Disordered" evidence="4">
    <location>
        <begin position="604"/>
        <end position="676"/>
    </location>
</feature>
<dbReference type="Pfam" id="PF04972">
    <property type="entry name" value="BON"/>
    <property type="match status" value="1"/>
</dbReference>
<feature type="compositionally biased region" description="Low complexity" evidence="4">
    <location>
        <begin position="664"/>
        <end position="676"/>
    </location>
</feature>
<keyword evidence="6" id="KW-0449">Lipoprotein</keyword>
<evidence type="ECO:0000313" key="6">
    <source>
        <dbReference type="EMBL" id="QPM90730.1"/>
    </source>
</evidence>
<proteinExistence type="predicted"/>
<dbReference type="Pfam" id="PF00691">
    <property type="entry name" value="OmpA"/>
    <property type="match status" value="1"/>
</dbReference>
<dbReference type="GO" id="GO:0009279">
    <property type="term" value="C:cell outer membrane"/>
    <property type="evidence" value="ECO:0007669"/>
    <property type="project" value="UniProtKB-SubCell"/>
</dbReference>
<dbReference type="PRINTS" id="PR01021">
    <property type="entry name" value="OMPADOMAIN"/>
</dbReference>
<dbReference type="Gene3D" id="3.30.1330.60">
    <property type="entry name" value="OmpA-like domain"/>
    <property type="match status" value="1"/>
</dbReference>
<evidence type="ECO:0000256" key="5">
    <source>
        <dbReference type="SAM" id="SignalP"/>
    </source>
</evidence>
<protein>
    <submittedName>
        <fullName evidence="6">Peptidoglycan-associated lipoprotein</fullName>
    </submittedName>
</protein>
<dbReference type="EMBL" id="CP060436">
    <property type="protein sequence ID" value="QPM90730.1"/>
    <property type="molecule type" value="Genomic_DNA"/>
</dbReference>
<evidence type="ECO:0000256" key="4">
    <source>
        <dbReference type="SAM" id="MobiDB-lite"/>
    </source>
</evidence>
<dbReference type="KEGG" id="palw:PSAL_019690"/>
<feature type="chain" id="PRO_5043456193" evidence="5">
    <location>
        <begin position="17"/>
        <end position="676"/>
    </location>
</feature>
<dbReference type="Gene3D" id="3.40.1520.20">
    <property type="match status" value="2"/>
</dbReference>
<organism evidence="6 7">
    <name type="scientific">Pseudooceanicola algae</name>
    <dbReference type="NCBI Taxonomy" id="1537215"/>
    <lineage>
        <taxon>Bacteria</taxon>
        <taxon>Pseudomonadati</taxon>
        <taxon>Pseudomonadota</taxon>
        <taxon>Alphaproteobacteria</taxon>
        <taxon>Rhodobacterales</taxon>
        <taxon>Paracoccaceae</taxon>
        <taxon>Pseudooceanicola</taxon>
    </lineage>
</organism>
<dbReference type="AlphaFoldDB" id="A0A418SKP3"/>
<comment type="subcellular location">
    <subcellularLocation>
        <location evidence="1">Cell outer membrane</location>
    </subcellularLocation>
</comment>
<dbReference type="InterPro" id="IPR006665">
    <property type="entry name" value="OmpA-like"/>
</dbReference>
<dbReference type="SUPFAM" id="SSF103088">
    <property type="entry name" value="OmpA-like"/>
    <property type="match status" value="1"/>
</dbReference>
<reference evidence="6 7" key="1">
    <citation type="submission" date="2020-08" db="EMBL/GenBank/DDBJ databases">
        <title>Genome sequence of Rhodobacteraceae bacterium Lw-13e.</title>
        <authorList>
            <person name="Poehlein A."/>
            <person name="Wolter L."/>
            <person name="Daniel R."/>
            <person name="Brinkhoff T."/>
        </authorList>
    </citation>
    <scope>NUCLEOTIDE SEQUENCE [LARGE SCALE GENOMIC DNA]</scope>
    <source>
        <strain evidence="6 7">Lw-13e</strain>
    </source>
</reference>
<evidence type="ECO:0000256" key="1">
    <source>
        <dbReference type="ARBA" id="ARBA00004442"/>
    </source>
</evidence>
<keyword evidence="3" id="KW-0998">Cell outer membrane</keyword>
<dbReference type="PROSITE" id="PS51123">
    <property type="entry name" value="OMPA_2"/>
    <property type="match status" value="1"/>
</dbReference>
<dbReference type="InterPro" id="IPR006664">
    <property type="entry name" value="OMP_bac"/>
</dbReference>
<evidence type="ECO:0000313" key="7">
    <source>
        <dbReference type="Proteomes" id="UP000283786"/>
    </source>
</evidence>
<evidence type="ECO:0000256" key="3">
    <source>
        <dbReference type="ARBA" id="ARBA00023237"/>
    </source>
</evidence>
<evidence type="ECO:0000256" key="2">
    <source>
        <dbReference type="ARBA" id="ARBA00023136"/>
    </source>
</evidence>